<accession>A0A974BPL9</accession>
<dbReference type="EMBL" id="KV469713">
    <property type="protein sequence ID" value="OCT55889.1"/>
    <property type="molecule type" value="Genomic_DNA"/>
</dbReference>
<evidence type="ECO:0000313" key="1">
    <source>
        <dbReference type="EMBL" id="OCT55889.1"/>
    </source>
</evidence>
<organism evidence="1">
    <name type="scientific">Xenopus laevis</name>
    <name type="common">African clawed frog</name>
    <dbReference type="NCBI Taxonomy" id="8355"/>
    <lineage>
        <taxon>Eukaryota</taxon>
        <taxon>Metazoa</taxon>
        <taxon>Chordata</taxon>
        <taxon>Craniata</taxon>
        <taxon>Vertebrata</taxon>
        <taxon>Euteleostomi</taxon>
        <taxon>Amphibia</taxon>
        <taxon>Batrachia</taxon>
        <taxon>Anura</taxon>
        <taxon>Pipoidea</taxon>
        <taxon>Pipidae</taxon>
        <taxon>Xenopodinae</taxon>
        <taxon>Xenopus</taxon>
        <taxon>Xenopus</taxon>
    </lineage>
</organism>
<gene>
    <name evidence="1" type="ORF">XELAEV_18002028mg</name>
</gene>
<sequence length="86" mass="9319">MEWRGMQCSPSSLKALPCICSHIPLCFNSLHYNFTSAAPLTPKIWSTFKSLGRPCIPVHSIPQTVEAGSTGCVGSNRMKCSVHIVA</sequence>
<protein>
    <submittedName>
        <fullName evidence="1">Uncharacterized protein</fullName>
    </submittedName>
</protein>
<proteinExistence type="predicted"/>
<dbReference type="Proteomes" id="UP000694892">
    <property type="component" value="Unassembled WGS sequence"/>
</dbReference>
<name>A0A974BPL9_XENLA</name>
<dbReference type="AlphaFoldDB" id="A0A974BPL9"/>
<reference evidence="1" key="1">
    <citation type="submission" date="2016-05" db="EMBL/GenBank/DDBJ databases">
        <title>WGS assembly of Xenopus laevis.</title>
        <authorList>
            <person name="Session A."/>
            <person name="Uno Y."/>
            <person name="Kwon T."/>
            <person name="Chapman J."/>
            <person name="Toyoda A."/>
            <person name="Takahashi S."/>
            <person name="Fukui A."/>
            <person name="Hikosaka A."/>
            <person name="Putnam N."/>
            <person name="Stites J."/>
            <person name="Van Heeringen S."/>
            <person name="Quigley I."/>
            <person name="Heinz S."/>
            <person name="Hellsten U."/>
            <person name="Lyons J."/>
            <person name="Suzuki A."/>
            <person name="Kondo M."/>
            <person name="Ogino H."/>
            <person name="Ochi H."/>
            <person name="Bogdanovic O."/>
            <person name="Lister R."/>
            <person name="Georgiou G."/>
            <person name="Paranjpe S."/>
            <person name="Van Kruijsbergen I."/>
            <person name="Mozaffari S."/>
            <person name="Shu S."/>
            <person name="Schmutz J."/>
            <person name="Jenkins J."/>
            <person name="Grimwood J."/>
            <person name="Carlson J."/>
            <person name="Mitros T."/>
            <person name="Simakov O."/>
            <person name="Heald R."/>
            <person name="Miller K."/>
            <person name="Haudenschild C."/>
            <person name="Kuroki Y."/>
            <person name="Tanaka T."/>
            <person name="Michiue T."/>
            <person name="Watanabe M."/>
            <person name="Kinoshita T."/>
            <person name="Ohta Y."/>
            <person name="Mawaribuchi S."/>
            <person name="Suzuki Y."/>
            <person name="Haramoto Y."/>
            <person name="Yamamoto T."/>
            <person name="Takagi C."/>
            <person name="Kitzman J."/>
            <person name="Shendure J."/>
            <person name="Nakayama T."/>
            <person name="Izutsu Y."/>
            <person name="Robert J."/>
            <person name="Dichmann D."/>
            <person name="Flajnik M."/>
            <person name="Houston D."/>
            <person name="Marcotte E."/>
            <person name="Wallingford J."/>
            <person name="Ito Y."/>
            <person name="Asashima M."/>
            <person name="Ueno N."/>
            <person name="Matsuda Y."/>
            <person name="Jan Veenstra G."/>
            <person name="Fujiyama A."/>
            <person name="Harland R."/>
            <person name="Taira M."/>
            <person name="Rokhsar D.S."/>
        </authorList>
    </citation>
    <scope>NUCLEOTIDE SEQUENCE</scope>
    <source>
        <strain evidence="1">J</strain>
        <tissue evidence="1">Blood</tissue>
    </source>
</reference>